<feature type="domain" description="HTH merR-type" evidence="3">
    <location>
        <begin position="3"/>
        <end position="72"/>
    </location>
</feature>
<organism evidence="4 5">
    <name type="scientific">Vagococcus fluvialis bH819</name>
    <dbReference type="NCBI Taxonomy" id="1255619"/>
    <lineage>
        <taxon>Bacteria</taxon>
        <taxon>Bacillati</taxon>
        <taxon>Bacillota</taxon>
        <taxon>Bacilli</taxon>
        <taxon>Lactobacillales</taxon>
        <taxon>Enterococcaceae</taxon>
        <taxon>Vagococcus</taxon>
    </lineage>
</organism>
<accession>A0A1X6WQV1</accession>
<dbReference type="InterPro" id="IPR000551">
    <property type="entry name" value="MerR-type_HTH_dom"/>
</dbReference>
<feature type="transmembrane region" description="Helical" evidence="2">
    <location>
        <begin position="138"/>
        <end position="159"/>
    </location>
</feature>
<dbReference type="Proteomes" id="UP000195918">
    <property type="component" value="Unassembled WGS sequence"/>
</dbReference>
<proteinExistence type="predicted"/>
<dbReference type="InterPro" id="IPR047057">
    <property type="entry name" value="MerR_fam"/>
</dbReference>
<keyword evidence="2" id="KW-1133">Transmembrane helix</keyword>
<evidence type="ECO:0000259" key="3">
    <source>
        <dbReference type="PROSITE" id="PS50937"/>
    </source>
</evidence>
<keyword evidence="1" id="KW-0238">DNA-binding</keyword>
<gene>
    <name evidence="4" type="ORF">FM121_11235</name>
</gene>
<keyword evidence="5" id="KW-1185">Reference proteome</keyword>
<keyword evidence="2" id="KW-0472">Membrane</keyword>
<reference evidence="5" key="1">
    <citation type="submission" date="2017-02" db="EMBL/GenBank/DDBJ databases">
        <authorList>
            <person name="Dridi B."/>
        </authorList>
    </citation>
    <scope>NUCLEOTIDE SEQUENCE [LARGE SCALE GENOMIC DNA]</scope>
    <source>
        <strain evidence="5">bH819</strain>
    </source>
</reference>
<dbReference type="PANTHER" id="PTHR30204:SF96">
    <property type="entry name" value="CHROMOSOME-ANCHORING PROTEIN RACA"/>
    <property type="match status" value="1"/>
</dbReference>
<dbReference type="Gene3D" id="1.10.1660.10">
    <property type="match status" value="1"/>
</dbReference>
<evidence type="ECO:0000313" key="5">
    <source>
        <dbReference type="Proteomes" id="UP000195918"/>
    </source>
</evidence>
<keyword evidence="2" id="KW-0812">Transmembrane</keyword>
<dbReference type="GO" id="GO:0003677">
    <property type="term" value="F:DNA binding"/>
    <property type="evidence" value="ECO:0007669"/>
    <property type="project" value="UniProtKB-KW"/>
</dbReference>
<dbReference type="Pfam" id="PF13411">
    <property type="entry name" value="MerR_1"/>
    <property type="match status" value="1"/>
</dbReference>
<dbReference type="SUPFAM" id="SSF46955">
    <property type="entry name" value="Putative DNA-binding domain"/>
    <property type="match status" value="1"/>
</dbReference>
<dbReference type="PROSITE" id="PS50937">
    <property type="entry name" value="HTH_MERR_2"/>
    <property type="match status" value="1"/>
</dbReference>
<dbReference type="InterPro" id="IPR009061">
    <property type="entry name" value="DNA-bd_dom_put_sf"/>
</dbReference>
<dbReference type="GO" id="GO:0003700">
    <property type="term" value="F:DNA-binding transcription factor activity"/>
    <property type="evidence" value="ECO:0007669"/>
    <property type="project" value="InterPro"/>
</dbReference>
<dbReference type="SMART" id="SM00422">
    <property type="entry name" value="HTH_MERR"/>
    <property type="match status" value="1"/>
</dbReference>
<dbReference type="RefSeq" id="WP_179203861.1">
    <property type="nucleotide sequence ID" value="NZ_FWFD01000015.1"/>
</dbReference>
<feature type="transmembrane region" description="Helical" evidence="2">
    <location>
        <begin position="165"/>
        <end position="187"/>
    </location>
</feature>
<dbReference type="PRINTS" id="PR00040">
    <property type="entry name" value="HTHMERR"/>
</dbReference>
<dbReference type="CDD" id="cd01106">
    <property type="entry name" value="HTH_TipAL-Mta"/>
    <property type="match status" value="1"/>
</dbReference>
<sequence length="244" mass="28181">MSKYTTGEIAKFCDVSVRTVQFYDTKKILTPTELTQSGRRLYSDEDVKKLQFICLLKSLGLNLASIKDILSSGYATSTLLLIFDEQSKQLEVEVKEKQVQIEAMSTIRTILENCETIPTEILTDIEHIMKDTKKLKKVHYVMIVTAVVCGLIQYSTFIFGITKGVWQPFLFGMSLVITLTIWFTWYYRKNINYICPKCHNIFYPSFSQFVFAKHTFKTRKLKCCNCSHISYCVETTAEITKVDN</sequence>
<dbReference type="AlphaFoldDB" id="A0A1X6WQV1"/>
<name>A0A1X6WQV1_9ENTE</name>
<evidence type="ECO:0000256" key="1">
    <source>
        <dbReference type="ARBA" id="ARBA00023125"/>
    </source>
</evidence>
<evidence type="ECO:0000256" key="2">
    <source>
        <dbReference type="SAM" id="Phobius"/>
    </source>
</evidence>
<dbReference type="EMBL" id="FWFD01000015">
    <property type="protein sequence ID" value="SLM86660.1"/>
    <property type="molecule type" value="Genomic_DNA"/>
</dbReference>
<protein>
    <submittedName>
        <fullName evidence="4">Transcriptional regulator, MerR family</fullName>
    </submittedName>
</protein>
<dbReference type="PANTHER" id="PTHR30204">
    <property type="entry name" value="REDOX-CYCLING DRUG-SENSING TRANSCRIPTIONAL ACTIVATOR SOXR"/>
    <property type="match status" value="1"/>
</dbReference>
<evidence type="ECO:0000313" key="4">
    <source>
        <dbReference type="EMBL" id="SLM86660.1"/>
    </source>
</evidence>